<dbReference type="RefSeq" id="WP_128559964.1">
    <property type="nucleotide sequence ID" value="NZ_QUAK01000239.1"/>
</dbReference>
<dbReference type="InterPro" id="IPR001845">
    <property type="entry name" value="HTH_ArsR_DNA-bd_dom"/>
</dbReference>
<dbReference type="PANTHER" id="PTHR43132:SF6">
    <property type="entry name" value="HTH-TYPE TRANSCRIPTIONAL REPRESSOR CZRA"/>
    <property type="match status" value="1"/>
</dbReference>
<dbReference type="Gene3D" id="1.10.10.10">
    <property type="entry name" value="Winged helix-like DNA-binding domain superfamily/Winged helix DNA-binding domain"/>
    <property type="match status" value="1"/>
</dbReference>
<keyword evidence="6" id="KW-1185">Reference proteome</keyword>
<keyword evidence="1" id="KW-0805">Transcription regulation</keyword>
<gene>
    <name evidence="5" type="ORF">DY218_33655</name>
</gene>
<proteinExistence type="predicted"/>
<dbReference type="Pfam" id="PF01022">
    <property type="entry name" value="HTH_5"/>
    <property type="match status" value="1"/>
</dbReference>
<dbReference type="SUPFAM" id="SSF46785">
    <property type="entry name" value="Winged helix' DNA-binding domain"/>
    <property type="match status" value="1"/>
</dbReference>
<keyword evidence="3" id="KW-0804">Transcription</keyword>
<comment type="caution">
    <text evidence="5">The sequence shown here is derived from an EMBL/GenBank/DDBJ whole genome shotgun (WGS) entry which is preliminary data.</text>
</comment>
<dbReference type="InterPro" id="IPR036388">
    <property type="entry name" value="WH-like_DNA-bd_sf"/>
</dbReference>
<dbReference type="Proteomes" id="UP000263094">
    <property type="component" value="Unassembled WGS sequence"/>
</dbReference>
<dbReference type="GO" id="GO:0003677">
    <property type="term" value="F:DNA binding"/>
    <property type="evidence" value="ECO:0007669"/>
    <property type="project" value="UniProtKB-KW"/>
</dbReference>
<evidence type="ECO:0000256" key="3">
    <source>
        <dbReference type="ARBA" id="ARBA00023163"/>
    </source>
</evidence>
<evidence type="ECO:0000256" key="1">
    <source>
        <dbReference type="ARBA" id="ARBA00023015"/>
    </source>
</evidence>
<dbReference type="EMBL" id="QUAK01000239">
    <property type="protein sequence ID" value="RFU82230.1"/>
    <property type="molecule type" value="Genomic_DNA"/>
</dbReference>
<dbReference type="InterPro" id="IPR051011">
    <property type="entry name" value="Metal_resp_trans_reg"/>
</dbReference>
<evidence type="ECO:0000313" key="6">
    <source>
        <dbReference type="Proteomes" id="UP000263094"/>
    </source>
</evidence>
<feature type="domain" description="HTH arsR-type" evidence="4">
    <location>
        <begin position="251"/>
        <end position="325"/>
    </location>
</feature>
<dbReference type="SMART" id="SM00418">
    <property type="entry name" value="HTH_ARSR"/>
    <property type="match status" value="1"/>
</dbReference>
<reference evidence="5 6" key="1">
    <citation type="submission" date="2018-08" db="EMBL/GenBank/DDBJ databases">
        <title>Isolation, diversity and antifungal activity of Actinobacteria from wheat.</title>
        <authorList>
            <person name="Han C."/>
        </authorList>
    </citation>
    <scope>NUCLEOTIDE SEQUENCE [LARGE SCALE GENOMIC DNA]</scope>
    <source>
        <strain evidence="5 6">NEAU-YY421</strain>
    </source>
</reference>
<dbReference type="AlphaFoldDB" id="A0A372LV31"/>
<dbReference type="OrthoDB" id="3460651at2"/>
<sequence length="329" mass="35548">MGWWQVSTDTLASSRFVLSPLAETTAALKSLHRAEPAHPGEHAWLARHLPAYRARLAADPVTARLVATGLGRDWNADFLTPTPSGADEPRFEDELAAVRDTSPQAARADLEVSQGGPLPEPLRAADDLPACAARILRWVWTAAVRPDWPRRRRVIEADIAARTARLGRGGWSGALDGLRPDMRWLGDGRLRINAYDHPPRRLDVAQLMFVPVTPVTARRGWVAWQEPHRYAVVYACAGTLADTGRGAVPQALGRLLGPGRAAVLVLLDSPRSTTQLTALTGQGLGSVGRHLKVLLDAGLAERSRAGRSVLYFRTPAGEVLVNAQQPSGG</sequence>
<evidence type="ECO:0000313" key="5">
    <source>
        <dbReference type="EMBL" id="RFU82230.1"/>
    </source>
</evidence>
<dbReference type="PANTHER" id="PTHR43132">
    <property type="entry name" value="ARSENICAL RESISTANCE OPERON REPRESSOR ARSR-RELATED"/>
    <property type="match status" value="1"/>
</dbReference>
<keyword evidence="2" id="KW-0238">DNA-binding</keyword>
<evidence type="ECO:0000256" key="2">
    <source>
        <dbReference type="ARBA" id="ARBA00023125"/>
    </source>
</evidence>
<name>A0A372LV31_9ACTN</name>
<accession>A0A372LV31</accession>
<evidence type="ECO:0000259" key="4">
    <source>
        <dbReference type="SMART" id="SM00418"/>
    </source>
</evidence>
<dbReference type="GO" id="GO:0003700">
    <property type="term" value="F:DNA-binding transcription factor activity"/>
    <property type="evidence" value="ECO:0007669"/>
    <property type="project" value="InterPro"/>
</dbReference>
<organism evidence="5 6">
    <name type="scientific">Streptomyces triticagri</name>
    <dbReference type="NCBI Taxonomy" id="2293568"/>
    <lineage>
        <taxon>Bacteria</taxon>
        <taxon>Bacillati</taxon>
        <taxon>Actinomycetota</taxon>
        <taxon>Actinomycetes</taxon>
        <taxon>Kitasatosporales</taxon>
        <taxon>Streptomycetaceae</taxon>
        <taxon>Streptomyces</taxon>
    </lineage>
</organism>
<dbReference type="InterPro" id="IPR036390">
    <property type="entry name" value="WH_DNA-bd_sf"/>
</dbReference>
<dbReference type="CDD" id="cd00090">
    <property type="entry name" value="HTH_ARSR"/>
    <property type="match status" value="1"/>
</dbReference>
<dbReference type="InterPro" id="IPR011991">
    <property type="entry name" value="ArsR-like_HTH"/>
</dbReference>
<protein>
    <submittedName>
        <fullName evidence="5">ArsR family transcriptional regulator</fullName>
    </submittedName>
</protein>